<dbReference type="Proteomes" id="UP000789405">
    <property type="component" value="Unassembled WGS sequence"/>
</dbReference>
<gene>
    <name evidence="1" type="ORF">DERYTH_LOCUS22582</name>
</gene>
<dbReference type="AlphaFoldDB" id="A0A9N9JWH9"/>
<accession>A0A9N9JWH9</accession>
<evidence type="ECO:0000313" key="2">
    <source>
        <dbReference type="Proteomes" id="UP000789405"/>
    </source>
</evidence>
<dbReference type="EMBL" id="CAJVPY010031711">
    <property type="protein sequence ID" value="CAG8796915.1"/>
    <property type="molecule type" value="Genomic_DNA"/>
</dbReference>
<proteinExistence type="predicted"/>
<comment type="caution">
    <text evidence="1">The sequence shown here is derived from an EMBL/GenBank/DDBJ whole genome shotgun (WGS) entry which is preliminary data.</text>
</comment>
<evidence type="ECO:0000313" key="1">
    <source>
        <dbReference type="EMBL" id="CAG8796915.1"/>
    </source>
</evidence>
<feature type="non-terminal residue" evidence="1">
    <location>
        <position position="58"/>
    </location>
</feature>
<name>A0A9N9JWH9_9GLOM</name>
<protein>
    <submittedName>
        <fullName evidence="1">23130_t:CDS:1</fullName>
    </submittedName>
</protein>
<sequence>MTNPTHVIKVVPRSFGVKICYQIWGSPVVFVASVASIACNECDEYDRLSGWVGGINGI</sequence>
<organism evidence="1 2">
    <name type="scientific">Dentiscutata erythropus</name>
    <dbReference type="NCBI Taxonomy" id="1348616"/>
    <lineage>
        <taxon>Eukaryota</taxon>
        <taxon>Fungi</taxon>
        <taxon>Fungi incertae sedis</taxon>
        <taxon>Mucoromycota</taxon>
        <taxon>Glomeromycotina</taxon>
        <taxon>Glomeromycetes</taxon>
        <taxon>Diversisporales</taxon>
        <taxon>Gigasporaceae</taxon>
        <taxon>Dentiscutata</taxon>
    </lineage>
</organism>
<keyword evidence="2" id="KW-1185">Reference proteome</keyword>
<feature type="non-terminal residue" evidence="1">
    <location>
        <position position="1"/>
    </location>
</feature>
<reference evidence="1" key="1">
    <citation type="submission" date="2021-06" db="EMBL/GenBank/DDBJ databases">
        <authorList>
            <person name="Kallberg Y."/>
            <person name="Tangrot J."/>
            <person name="Rosling A."/>
        </authorList>
    </citation>
    <scope>NUCLEOTIDE SEQUENCE</scope>
    <source>
        <strain evidence="1">MA453B</strain>
    </source>
</reference>